<protein>
    <recommendedName>
        <fullName evidence="3">PPIase cyclophilin-type domain-containing protein</fullName>
    </recommendedName>
</protein>
<dbReference type="InterPro" id="IPR029000">
    <property type="entry name" value="Cyclophilin-like_dom_sf"/>
</dbReference>
<evidence type="ECO:0000313" key="1">
    <source>
        <dbReference type="EMBL" id="KEQ18375.1"/>
    </source>
</evidence>
<keyword evidence="2" id="KW-1185">Reference proteome</keyword>
<gene>
    <name evidence="1" type="ORF">GZ78_12795</name>
</gene>
<name>A0A081NIV2_9GAMM</name>
<organism evidence="1 2">
    <name type="scientific">Endozoicomonas numazuensis</name>
    <dbReference type="NCBI Taxonomy" id="1137799"/>
    <lineage>
        <taxon>Bacteria</taxon>
        <taxon>Pseudomonadati</taxon>
        <taxon>Pseudomonadota</taxon>
        <taxon>Gammaproteobacteria</taxon>
        <taxon>Oceanospirillales</taxon>
        <taxon>Endozoicomonadaceae</taxon>
        <taxon>Endozoicomonas</taxon>
    </lineage>
</organism>
<evidence type="ECO:0000313" key="2">
    <source>
        <dbReference type="Proteomes" id="UP000028073"/>
    </source>
</evidence>
<dbReference type="Proteomes" id="UP000028073">
    <property type="component" value="Unassembled WGS sequence"/>
</dbReference>
<comment type="caution">
    <text evidence="1">The sequence shown here is derived from an EMBL/GenBank/DDBJ whole genome shotgun (WGS) entry which is preliminary data.</text>
</comment>
<dbReference type="EMBL" id="JOKH01000002">
    <property type="protein sequence ID" value="KEQ18375.1"/>
    <property type="molecule type" value="Genomic_DNA"/>
</dbReference>
<sequence length="84" mass="9567">MLSLFVPEQCRKGTCKKNSDLPFSFVIQTHWNFKPTSDLVTFGYVHTGMNVIKKIENIDTLEGSRLSKSVFVTDSGLLRDITRE</sequence>
<proteinExistence type="predicted"/>
<accession>A0A081NIV2</accession>
<dbReference type="Gene3D" id="2.40.100.10">
    <property type="entry name" value="Cyclophilin-like"/>
    <property type="match status" value="1"/>
</dbReference>
<dbReference type="SUPFAM" id="SSF50891">
    <property type="entry name" value="Cyclophilin-like"/>
    <property type="match status" value="1"/>
</dbReference>
<reference evidence="1 2" key="1">
    <citation type="submission" date="2014-06" db="EMBL/GenBank/DDBJ databases">
        <title>Whole Genome Sequences of Three Symbiotic Endozoicomonas Bacteria.</title>
        <authorList>
            <person name="Neave M.J."/>
            <person name="Apprill A."/>
            <person name="Voolstra C.R."/>
        </authorList>
    </citation>
    <scope>NUCLEOTIDE SEQUENCE [LARGE SCALE GENOMIC DNA]</scope>
    <source>
        <strain evidence="1 2">DSM 25634</strain>
    </source>
</reference>
<evidence type="ECO:0008006" key="3">
    <source>
        <dbReference type="Google" id="ProtNLM"/>
    </source>
</evidence>
<dbReference type="AlphaFoldDB" id="A0A081NIV2"/>